<reference evidence="2" key="1">
    <citation type="journal article" date="2014" name="Int. J. Syst. Evol. Microbiol.">
        <title>Complete genome sequence of Corynebacterium casei LMG S-19264T (=DSM 44701T), isolated from a smear-ripened cheese.</title>
        <authorList>
            <consortium name="US DOE Joint Genome Institute (JGI-PGF)"/>
            <person name="Walter F."/>
            <person name="Albersmeier A."/>
            <person name="Kalinowski J."/>
            <person name="Ruckert C."/>
        </authorList>
    </citation>
    <scope>NUCLEOTIDE SEQUENCE</scope>
    <source>
        <strain evidence="2">CGMCC 1.15320</strain>
    </source>
</reference>
<name>A0A916RQY2_9HYPH</name>
<feature type="transmembrane region" description="Helical" evidence="1">
    <location>
        <begin position="97"/>
        <end position="115"/>
    </location>
</feature>
<protein>
    <recommendedName>
        <fullName evidence="4">Permease</fullName>
    </recommendedName>
</protein>
<keyword evidence="1" id="KW-0812">Transmembrane</keyword>
<reference evidence="2" key="2">
    <citation type="submission" date="2020-09" db="EMBL/GenBank/DDBJ databases">
        <authorList>
            <person name="Sun Q."/>
            <person name="Zhou Y."/>
        </authorList>
    </citation>
    <scope>NUCLEOTIDE SEQUENCE</scope>
    <source>
        <strain evidence="2">CGMCC 1.15320</strain>
    </source>
</reference>
<keyword evidence="1" id="KW-0472">Membrane</keyword>
<keyword evidence="3" id="KW-1185">Reference proteome</keyword>
<comment type="caution">
    <text evidence="2">The sequence shown here is derived from an EMBL/GenBank/DDBJ whole genome shotgun (WGS) entry which is preliminary data.</text>
</comment>
<gene>
    <name evidence="2" type="ORF">GCM10011385_16920</name>
</gene>
<accession>A0A916RQY2</accession>
<proteinExistence type="predicted"/>
<evidence type="ECO:0000313" key="3">
    <source>
        <dbReference type="Proteomes" id="UP000636264"/>
    </source>
</evidence>
<feature type="transmembrane region" description="Helical" evidence="1">
    <location>
        <begin position="26"/>
        <end position="47"/>
    </location>
</feature>
<organism evidence="2 3">
    <name type="scientific">Nitratireductor aestuarii</name>
    <dbReference type="NCBI Taxonomy" id="1735103"/>
    <lineage>
        <taxon>Bacteria</taxon>
        <taxon>Pseudomonadati</taxon>
        <taxon>Pseudomonadota</taxon>
        <taxon>Alphaproteobacteria</taxon>
        <taxon>Hyphomicrobiales</taxon>
        <taxon>Phyllobacteriaceae</taxon>
        <taxon>Nitratireductor</taxon>
    </lineage>
</organism>
<feature type="transmembrane region" description="Helical" evidence="1">
    <location>
        <begin position="62"/>
        <end position="90"/>
    </location>
</feature>
<sequence length="154" mass="16378">MILLAITIARQPQELPKVFRRARSQLVVFGVRLPLAILSAAFISMLVPPDAVVPYVGPESGFIGILAAVAFGAVIPGGPILTFPLALVVWRSGAGQAQMIALLASWSVFAVHRIISYELPMLGPRFVALKLTSSGWLPIIAGLIAMGVLALWPQ</sequence>
<feature type="transmembrane region" description="Helical" evidence="1">
    <location>
        <begin position="135"/>
        <end position="152"/>
    </location>
</feature>
<dbReference type="AlphaFoldDB" id="A0A916RQY2"/>
<evidence type="ECO:0008006" key="4">
    <source>
        <dbReference type="Google" id="ProtNLM"/>
    </source>
</evidence>
<evidence type="ECO:0000256" key="1">
    <source>
        <dbReference type="SAM" id="Phobius"/>
    </source>
</evidence>
<evidence type="ECO:0000313" key="2">
    <source>
        <dbReference type="EMBL" id="GGA63731.1"/>
    </source>
</evidence>
<dbReference type="EMBL" id="BMIF01000004">
    <property type="protein sequence ID" value="GGA63731.1"/>
    <property type="molecule type" value="Genomic_DNA"/>
</dbReference>
<dbReference type="RefSeq" id="WP_188720617.1">
    <property type="nucleotide sequence ID" value="NZ_BMIF01000004.1"/>
</dbReference>
<dbReference type="Proteomes" id="UP000636264">
    <property type="component" value="Unassembled WGS sequence"/>
</dbReference>
<keyword evidence="1" id="KW-1133">Transmembrane helix</keyword>